<dbReference type="InterPro" id="IPR045758">
    <property type="entry name" value="AdeT1/2"/>
</dbReference>
<organism evidence="1 2">
    <name type="scientific">Marinobacter mobilis</name>
    <dbReference type="NCBI Taxonomy" id="488533"/>
    <lineage>
        <taxon>Bacteria</taxon>
        <taxon>Pseudomonadati</taxon>
        <taxon>Pseudomonadota</taxon>
        <taxon>Gammaproteobacteria</taxon>
        <taxon>Pseudomonadales</taxon>
        <taxon>Marinobacteraceae</taxon>
        <taxon>Marinobacter</taxon>
    </lineage>
</organism>
<dbReference type="STRING" id="488533.SAMN04487960_11324"/>
<sequence length="366" mass="40034">MLGALVSATDELDGYPAANKNNQESFPVKSRNPLRRVVAASALLASLALPAMAQSTQEPLERSFCVFDPVGANGPLFAITKTFQPVALREGVMLNLRAYTDEKVAAEDFKAGQCDAVLLTGTRAREFNRFTGSLEAMGAVPGEAEMRLLYNTLAQPNARPFLIEGDYEVAGVFPGGAVYLHTRDRSIDTVEELQGKKIATLDFDEASLRMVRHVGASVVGSNSANFAGKFNNGSVDLAYAPAVAYTPLELYKGVGSGGGVFRYALAYMNFQVIIHRDRFPDNAGQVVRNESIKRLDEAYQIIAQAESEIPEDIWMMPPEDDVAEYDRMLQEVRLSLLADGVYDERAIRLMKAIRCRVDGTRAECSS</sequence>
<evidence type="ECO:0000313" key="1">
    <source>
        <dbReference type="EMBL" id="SDX67748.1"/>
    </source>
</evidence>
<dbReference type="SUPFAM" id="SSF53850">
    <property type="entry name" value="Periplasmic binding protein-like II"/>
    <property type="match status" value="1"/>
</dbReference>
<name>A0A1H3DNT0_9GAMM</name>
<dbReference type="Gene3D" id="3.40.190.170">
    <property type="entry name" value="Bacterial extracellular solute-binding protein, family 7"/>
    <property type="match status" value="1"/>
</dbReference>
<protein>
    <submittedName>
        <fullName evidence="1">TRAP-type C4-dicarboxylate transport system, substrate-binding protein</fullName>
    </submittedName>
</protein>
<dbReference type="AlphaFoldDB" id="A0A1H3DNT0"/>
<dbReference type="InterPro" id="IPR038404">
    <property type="entry name" value="TRAP_DctP_sf"/>
</dbReference>
<proteinExistence type="predicted"/>
<dbReference type="Proteomes" id="UP000199675">
    <property type="component" value="Unassembled WGS sequence"/>
</dbReference>
<reference evidence="1 2" key="1">
    <citation type="submission" date="2016-10" db="EMBL/GenBank/DDBJ databases">
        <authorList>
            <person name="de Groot N.N."/>
        </authorList>
    </citation>
    <scope>NUCLEOTIDE SEQUENCE [LARGE SCALE GENOMIC DNA]</scope>
    <source>
        <strain evidence="1 2">CGMCC 1.7059</strain>
    </source>
</reference>
<dbReference type="EMBL" id="FNNE01000013">
    <property type="protein sequence ID" value="SDX67748.1"/>
    <property type="molecule type" value="Genomic_DNA"/>
</dbReference>
<keyword evidence="2" id="KW-1185">Reference proteome</keyword>
<dbReference type="Pfam" id="PF19582">
    <property type="entry name" value="AdeT1_2"/>
    <property type="match status" value="1"/>
</dbReference>
<gene>
    <name evidence="1" type="ORF">SAMN04487960_11324</name>
</gene>
<evidence type="ECO:0000313" key="2">
    <source>
        <dbReference type="Proteomes" id="UP000199675"/>
    </source>
</evidence>
<accession>A0A1H3DNT0</accession>